<feature type="non-terminal residue" evidence="1">
    <location>
        <position position="1"/>
    </location>
</feature>
<comment type="caution">
    <text evidence="1">The sequence shown here is derived from an EMBL/GenBank/DDBJ whole genome shotgun (WGS) entry which is preliminary data.</text>
</comment>
<dbReference type="EMBL" id="BARS01038236">
    <property type="protein sequence ID" value="GAG20308.1"/>
    <property type="molecule type" value="Genomic_DNA"/>
</dbReference>
<evidence type="ECO:0000313" key="1">
    <source>
        <dbReference type="EMBL" id="GAG20308.1"/>
    </source>
</evidence>
<gene>
    <name evidence="1" type="ORF">S01H1_58528</name>
</gene>
<sequence>HKDSYFGDYIQKITDSLIDNNFKVKPYGISSTFATFHIFDNKGKSKKKLNLDFINEKSSVHFGDYYSSGKFSKIDNMRNILSNKISIISRQEPKDIADIWFICKNLDFRWEDIIYEAGEKRLVEEIFVVECLRTFQFEKLSNIKWIKPVNIENFKPDCDIIIENIITKSENKLFTKKMET</sequence>
<proteinExistence type="predicted"/>
<name>X0W6Q7_9ZZZZ</name>
<dbReference type="AlphaFoldDB" id="X0W6Q7"/>
<accession>X0W6Q7</accession>
<protein>
    <submittedName>
        <fullName evidence="1">Uncharacterized protein</fullName>
    </submittedName>
</protein>
<organism evidence="1">
    <name type="scientific">marine sediment metagenome</name>
    <dbReference type="NCBI Taxonomy" id="412755"/>
    <lineage>
        <taxon>unclassified sequences</taxon>
        <taxon>metagenomes</taxon>
        <taxon>ecological metagenomes</taxon>
    </lineage>
</organism>
<reference evidence="1" key="1">
    <citation type="journal article" date="2014" name="Front. Microbiol.">
        <title>High frequency of phylogenetically diverse reductive dehalogenase-homologous genes in deep subseafloor sedimentary metagenomes.</title>
        <authorList>
            <person name="Kawai M."/>
            <person name="Futagami T."/>
            <person name="Toyoda A."/>
            <person name="Takaki Y."/>
            <person name="Nishi S."/>
            <person name="Hori S."/>
            <person name="Arai W."/>
            <person name="Tsubouchi T."/>
            <person name="Morono Y."/>
            <person name="Uchiyama I."/>
            <person name="Ito T."/>
            <person name="Fujiyama A."/>
            <person name="Inagaki F."/>
            <person name="Takami H."/>
        </authorList>
    </citation>
    <scope>NUCLEOTIDE SEQUENCE</scope>
    <source>
        <strain evidence="1">Expedition CK06-06</strain>
    </source>
</reference>